<organism evidence="1 2">
    <name type="scientific">Pluteus cervinus</name>
    <dbReference type="NCBI Taxonomy" id="181527"/>
    <lineage>
        <taxon>Eukaryota</taxon>
        <taxon>Fungi</taxon>
        <taxon>Dikarya</taxon>
        <taxon>Basidiomycota</taxon>
        <taxon>Agaricomycotina</taxon>
        <taxon>Agaricomycetes</taxon>
        <taxon>Agaricomycetidae</taxon>
        <taxon>Agaricales</taxon>
        <taxon>Pluteineae</taxon>
        <taxon>Pluteaceae</taxon>
        <taxon>Pluteus</taxon>
    </lineage>
</organism>
<sequence length="557" mass="63009">VQIIHPSLADFLLDPQSGIFHIKLNTVQQFLAQQCMLVLSEQLKFNICHLETSYRRNSDVHDMEIRIVNNVSPELQYCCLYWIQHLIQCDTSAAVQFESSSSFASIFVNFKTFVHLSQTHAYEVYCFISKFYIPISTSTPHLYISALAFSPHNSLIYKTCSPSFPKRILLKSPLDKYWRADSVILSGNTNAISLVFNPFTNVIYSISSKKVLHLWNPYSGQRLEHCVVGHNSDISALALKCKENILISGSSDCTIQFWDLNTYKSMFQPLSQHNGQVHSLLLSKDQKTLFSASITQIISWDVSQGVPSIIYMQQPLQKIMCLCLTQNDQYLVSGGLSQVVIWNALTGARLSEFENSNFDKITAIGCSVVYNRVICGHLRGWILAWDLTDRRLITAQQIGTYHIVGVRLTKDERHFIVASAARAIHIFNTETLLPICDPLISRDEWINDIALSEDEHFLAATLKNASIQVWDFGALLQEAHRLSIQGVVALSCTSDGQYIIAGKSTGSMAIWNMQASRLQFKDIQGHTKSIQQIVVCCQNKQLISRADDRTLRIWDLD</sequence>
<evidence type="ECO:0000313" key="2">
    <source>
        <dbReference type="Proteomes" id="UP000308600"/>
    </source>
</evidence>
<keyword evidence="2" id="KW-1185">Reference proteome</keyword>
<name>A0ACD3ADH8_9AGAR</name>
<proteinExistence type="predicted"/>
<dbReference type="EMBL" id="ML208551">
    <property type="protein sequence ID" value="TFK62902.1"/>
    <property type="molecule type" value="Genomic_DNA"/>
</dbReference>
<evidence type="ECO:0000313" key="1">
    <source>
        <dbReference type="EMBL" id="TFK62902.1"/>
    </source>
</evidence>
<dbReference type="Proteomes" id="UP000308600">
    <property type="component" value="Unassembled WGS sequence"/>
</dbReference>
<reference evidence="1 2" key="1">
    <citation type="journal article" date="2019" name="Nat. Ecol. Evol.">
        <title>Megaphylogeny resolves global patterns of mushroom evolution.</title>
        <authorList>
            <person name="Varga T."/>
            <person name="Krizsan K."/>
            <person name="Foldi C."/>
            <person name="Dima B."/>
            <person name="Sanchez-Garcia M."/>
            <person name="Sanchez-Ramirez S."/>
            <person name="Szollosi G.J."/>
            <person name="Szarkandi J.G."/>
            <person name="Papp V."/>
            <person name="Albert L."/>
            <person name="Andreopoulos W."/>
            <person name="Angelini C."/>
            <person name="Antonin V."/>
            <person name="Barry K.W."/>
            <person name="Bougher N.L."/>
            <person name="Buchanan P."/>
            <person name="Buyck B."/>
            <person name="Bense V."/>
            <person name="Catcheside P."/>
            <person name="Chovatia M."/>
            <person name="Cooper J."/>
            <person name="Damon W."/>
            <person name="Desjardin D."/>
            <person name="Finy P."/>
            <person name="Geml J."/>
            <person name="Haridas S."/>
            <person name="Hughes K."/>
            <person name="Justo A."/>
            <person name="Karasinski D."/>
            <person name="Kautmanova I."/>
            <person name="Kiss B."/>
            <person name="Kocsube S."/>
            <person name="Kotiranta H."/>
            <person name="LaButti K.M."/>
            <person name="Lechner B.E."/>
            <person name="Liimatainen K."/>
            <person name="Lipzen A."/>
            <person name="Lukacs Z."/>
            <person name="Mihaltcheva S."/>
            <person name="Morgado L.N."/>
            <person name="Niskanen T."/>
            <person name="Noordeloos M.E."/>
            <person name="Ohm R.A."/>
            <person name="Ortiz-Santana B."/>
            <person name="Ovrebo C."/>
            <person name="Racz N."/>
            <person name="Riley R."/>
            <person name="Savchenko A."/>
            <person name="Shiryaev A."/>
            <person name="Soop K."/>
            <person name="Spirin V."/>
            <person name="Szebenyi C."/>
            <person name="Tomsovsky M."/>
            <person name="Tulloss R.E."/>
            <person name="Uehling J."/>
            <person name="Grigoriev I.V."/>
            <person name="Vagvolgyi C."/>
            <person name="Papp T."/>
            <person name="Martin F.M."/>
            <person name="Miettinen O."/>
            <person name="Hibbett D.S."/>
            <person name="Nagy L.G."/>
        </authorList>
    </citation>
    <scope>NUCLEOTIDE SEQUENCE [LARGE SCALE GENOMIC DNA]</scope>
    <source>
        <strain evidence="1 2">NL-1719</strain>
    </source>
</reference>
<accession>A0ACD3ADH8</accession>
<protein>
    <submittedName>
        <fullName evidence="1">WD40 repeat-like protein</fullName>
    </submittedName>
</protein>
<feature type="non-terminal residue" evidence="1">
    <location>
        <position position="557"/>
    </location>
</feature>
<gene>
    <name evidence="1" type="ORF">BDN72DRAFT_747056</name>
</gene>
<feature type="non-terminal residue" evidence="1">
    <location>
        <position position="1"/>
    </location>
</feature>